<accession>Q8GX80</accession>
<reference evidence="1" key="1">
    <citation type="submission" date="2002-11" db="EMBL/GenBank/DDBJ databases">
        <title>Arabidopsis thaliana full-length cDNA.</title>
        <authorList>
            <person name="Seki M."/>
            <person name="Iida K."/>
            <person name="Satou M."/>
            <person name="Sakurai T."/>
            <person name="Akiyama K."/>
            <person name="Ishida J."/>
            <person name="Nakajima M."/>
            <person name="Enju A."/>
            <person name="Kamiya A."/>
            <person name="Narusaka M."/>
            <person name="Carninci P."/>
            <person name="Kawai J."/>
            <person name="Hayashizaki Y."/>
            <person name="Shinozaki K."/>
        </authorList>
    </citation>
    <scope>NUCLEOTIDE SEQUENCE</scope>
</reference>
<dbReference type="AlphaFoldDB" id="Q8GX80"/>
<proteinExistence type="evidence at transcript level"/>
<sequence>MFLSCENDTRFKRTIGTGNDRITRQHKEARDVSCVVLDPVGENLKSVELSCSCARYRRRVVEVVSSDVFRRRGCVVKRFNRCFWSEFVERSFRLSQSLRMRNHSRDAIRTNSGKS</sequence>
<name>Q8GX80_ARATH</name>
<protein>
    <submittedName>
        <fullName evidence="1">Uncharacterized protein</fullName>
    </submittedName>
</protein>
<organism evidence="1">
    <name type="scientific">Arabidopsis thaliana</name>
    <name type="common">Mouse-ear cress</name>
    <dbReference type="NCBI Taxonomy" id="3702"/>
    <lineage>
        <taxon>Eukaryota</taxon>
        <taxon>Viridiplantae</taxon>
        <taxon>Streptophyta</taxon>
        <taxon>Embryophyta</taxon>
        <taxon>Tracheophyta</taxon>
        <taxon>Spermatophyta</taxon>
        <taxon>Magnoliopsida</taxon>
        <taxon>eudicotyledons</taxon>
        <taxon>Gunneridae</taxon>
        <taxon>Pentapetalae</taxon>
        <taxon>rosids</taxon>
        <taxon>malvids</taxon>
        <taxon>Brassicales</taxon>
        <taxon>Brassicaceae</taxon>
        <taxon>Camelineae</taxon>
        <taxon>Arabidopsis</taxon>
    </lineage>
</organism>
<dbReference type="EMBL" id="AK118384">
    <property type="protein sequence ID" value="BAC42995.1"/>
    <property type="molecule type" value="mRNA"/>
</dbReference>
<evidence type="ECO:0000313" key="1">
    <source>
        <dbReference type="EMBL" id="BAC42995.1"/>
    </source>
</evidence>